<feature type="compositionally biased region" description="Gly residues" evidence="1">
    <location>
        <begin position="99"/>
        <end position="110"/>
    </location>
</feature>
<feature type="region of interest" description="Disordered" evidence="1">
    <location>
        <begin position="1"/>
        <end position="110"/>
    </location>
</feature>
<reference evidence="2" key="1">
    <citation type="submission" date="2023-10" db="EMBL/GenBank/DDBJ databases">
        <authorList>
            <person name="Chen Y."/>
            <person name="Shah S."/>
            <person name="Dougan E. K."/>
            <person name="Thang M."/>
            <person name="Chan C."/>
        </authorList>
    </citation>
    <scope>NUCLEOTIDE SEQUENCE [LARGE SCALE GENOMIC DNA]</scope>
</reference>
<protein>
    <submittedName>
        <fullName evidence="2">Uncharacterized protein</fullName>
    </submittedName>
</protein>
<sequence>MERPPRAPAPEAAGAPPRRDASSGETQHEPRPARGRAHLGGPPARAARPGARAREVPARPGRPASGPTTPLRGPEGRPSSSEAGTEPRPPPGGSVFGASAGGGGGHVSQA</sequence>
<feature type="compositionally biased region" description="Basic and acidic residues" evidence="1">
    <location>
        <begin position="17"/>
        <end position="32"/>
    </location>
</feature>
<comment type="caution">
    <text evidence="2">The sequence shown here is derived from an EMBL/GenBank/DDBJ whole genome shotgun (WGS) entry which is preliminary data.</text>
</comment>
<dbReference type="EMBL" id="CAUYUJ010015615">
    <property type="protein sequence ID" value="CAK0856232.1"/>
    <property type="molecule type" value="Genomic_DNA"/>
</dbReference>
<evidence type="ECO:0000313" key="3">
    <source>
        <dbReference type="Proteomes" id="UP001189429"/>
    </source>
</evidence>
<organism evidence="2 3">
    <name type="scientific">Prorocentrum cordatum</name>
    <dbReference type="NCBI Taxonomy" id="2364126"/>
    <lineage>
        <taxon>Eukaryota</taxon>
        <taxon>Sar</taxon>
        <taxon>Alveolata</taxon>
        <taxon>Dinophyceae</taxon>
        <taxon>Prorocentrales</taxon>
        <taxon>Prorocentraceae</taxon>
        <taxon>Prorocentrum</taxon>
    </lineage>
</organism>
<dbReference type="Proteomes" id="UP001189429">
    <property type="component" value="Unassembled WGS sequence"/>
</dbReference>
<accession>A0ABN9UA88</accession>
<proteinExistence type="predicted"/>
<evidence type="ECO:0000256" key="1">
    <source>
        <dbReference type="SAM" id="MobiDB-lite"/>
    </source>
</evidence>
<name>A0ABN9UA88_9DINO</name>
<keyword evidence="3" id="KW-1185">Reference proteome</keyword>
<evidence type="ECO:0000313" key="2">
    <source>
        <dbReference type="EMBL" id="CAK0856232.1"/>
    </source>
</evidence>
<gene>
    <name evidence="2" type="ORF">PCOR1329_LOCUS46679</name>
</gene>
<feature type="compositionally biased region" description="Low complexity" evidence="1">
    <location>
        <begin position="39"/>
        <end position="50"/>
    </location>
</feature>